<feature type="region of interest" description="Disordered" evidence="1">
    <location>
        <begin position="138"/>
        <end position="201"/>
    </location>
</feature>
<feature type="transmembrane region" description="Helical" evidence="2">
    <location>
        <begin position="209"/>
        <end position="228"/>
    </location>
</feature>
<reference evidence="4 5" key="1">
    <citation type="submission" date="2015-01" db="EMBL/GenBank/DDBJ databases">
        <title>The Genome Sequence of Fonsecaea multimorphosa CBS 102226.</title>
        <authorList>
            <consortium name="The Broad Institute Genomics Platform"/>
            <person name="Cuomo C."/>
            <person name="de Hoog S."/>
            <person name="Gorbushina A."/>
            <person name="Stielow B."/>
            <person name="Teixiera M."/>
            <person name="Abouelleil A."/>
            <person name="Chapman S.B."/>
            <person name="Priest M."/>
            <person name="Young S.K."/>
            <person name="Wortman J."/>
            <person name="Nusbaum C."/>
            <person name="Birren B."/>
        </authorList>
    </citation>
    <scope>NUCLEOTIDE SEQUENCE [LARGE SCALE GENOMIC DNA]</scope>
    <source>
        <strain evidence="4 5">CBS 102226</strain>
    </source>
</reference>
<protein>
    <submittedName>
        <fullName evidence="4">Uncharacterized protein</fullName>
    </submittedName>
</protein>
<keyword evidence="2" id="KW-0472">Membrane</keyword>
<feature type="compositionally biased region" description="Low complexity" evidence="1">
    <location>
        <begin position="59"/>
        <end position="76"/>
    </location>
</feature>
<dbReference type="AlphaFoldDB" id="A0A0D2K544"/>
<feature type="compositionally biased region" description="Low complexity" evidence="1">
    <location>
        <begin position="141"/>
        <end position="151"/>
    </location>
</feature>
<dbReference type="Proteomes" id="UP000053411">
    <property type="component" value="Unassembled WGS sequence"/>
</dbReference>
<dbReference type="RefSeq" id="XP_016635020.1">
    <property type="nucleotide sequence ID" value="XM_016774074.1"/>
</dbReference>
<feature type="region of interest" description="Disordered" evidence="1">
    <location>
        <begin position="321"/>
        <end position="368"/>
    </location>
</feature>
<evidence type="ECO:0000256" key="3">
    <source>
        <dbReference type="SAM" id="SignalP"/>
    </source>
</evidence>
<feature type="compositionally biased region" description="Polar residues" evidence="1">
    <location>
        <begin position="77"/>
        <end position="87"/>
    </location>
</feature>
<evidence type="ECO:0000313" key="4">
    <source>
        <dbReference type="EMBL" id="KIY00898.1"/>
    </source>
</evidence>
<dbReference type="VEuPathDB" id="FungiDB:Z520_03564"/>
<organism evidence="4 5">
    <name type="scientific">Fonsecaea multimorphosa CBS 102226</name>
    <dbReference type="NCBI Taxonomy" id="1442371"/>
    <lineage>
        <taxon>Eukaryota</taxon>
        <taxon>Fungi</taxon>
        <taxon>Dikarya</taxon>
        <taxon>Ascomycota</taxon>
        <taxon>Pezizomycotina</taxon>
        <taxon>Eurotiomycetes</taxon>
        <taxon>Chaetothyriomycetidae</taxon>
        <taxon>Chaetothyriales</taxon>
        <taxon>Herpotrichiellaceae</taxon>
        <taxon>Fonsecaea</taxon>
    </lineage>
</organism>
<feature type="compositionally biased region" description="Polar residues" evidence="1">
    <location>
        <begin position="337"/>
        <end position="346"/>
    </location>
</feature>
<feature type="compositionally biased region" description="Low complexity" evidence="1">
    <location>
        <begin position="191"/>
        <end position="201"/>
    </location>
</feature>
<feature type="chain" id="PRO_5002245935" evidence="3">
    <location>
        <begin position="20"/>
        <end position="368"/>
    </location>
</feature>
<evidence type="ECO:0000256" key="2">
    <source>
        <dbReference type="SAM" id="Phobius"/>
    </source>
</evidence>
<gene>
    <name evidence="4" type="ORF">Z520_03564</name>
</gene>
<dbReference type="GeneID" id="27709310"/>
<keyword evidence="5" id="KW-1185">Reference proteome</keyword>
<keyword evidence="2" id="KW-1133">Transmembrane helix</keyword>
<accession>A0A0D2K544</accession>
<proteinExistence type="predicted"/>
<feature type="compositionally biased region" description="Polar residues" evidence="1">
    <location>
        <begin position="356"/>
        <end position="368"/>
    </location>
</feature>
<feature type="compositionally biased region" description="Low complexity" evidence="1">
    <location>
        <begin position="159"/>
        <end position="172"/>
    </location>
</feature>
<keyword evidence="2" id="KW-0812">Transmembrane</keyword>
<feature type="compositionally biased region" description="Low complexity" evidence="1">
    <location>
        <begin position="93"/>
        <end position="114"/>
    </location>
</feature>
<dbReference type="STRING" id="1442371.A0A0D2K544"/>
<name>A0A0D2K544_9EURO</name>
<evidence type="ECO:0000256" key="1">
    <source>
        <dbReference type="SAM" id="MobiDB-lite"/>
    </source>
</evidence>
<dbReference type="EMBL" id="KN848066">
    <property type="protein sequence ID" value="KIY00898.1"/>
    <property type="molecule type" value="Genomic_DNA"/>
</dbReference>
<evidence type="ECO:0000313" key="5">
    <source>
        <dbReference type="Proteomes" id="UP000053411"/>
    </source>
</evidence>
<feature type="signal peptide" evidence="3">
    <location>
        <begin position="1"/>
        <end position="19"/>
    </location>
</feature>
<feature type="compositionally biased region" description="Gly residues" evidence="1">
    <location>
        <begin position="173"/>
        <end position="190"/>
    </location>
</feature>
<dbReference type="OrthoDB" id="4121306at2759"/>
<keyword evidence="3" id="KW-0732">Signal</keyword>
<feature type="region of interest" description="Disordered" evidence="1">
    <location>
        <begin position="59"/>
        <end position="122"/>
    </location>
</feature>
<sequence length="368" mass="37475">MRQRELLVSLLTTICAVRAIPLQPRDGYNPLGPLKSVASELLGFTTAISGLESSAQQTQTTLSASSTDSTGSVAATGQASTAQTNLVPSDAASSTTNSRTGTVTVTATDTQSSTGSVSPTNAASNSVLLNTATTTSAGVLSTSPGSPGSTGAPIGVVPTTTESSGSSHTSTGSGPGSSSGSGPGSGGNTGTGSTSADSAGGAGLSPGEIAAAVILPVLALAALLFLLFRFCNPLRERYSVWRQERLERSAYRRALDDPILSFGMHQQNGRGLDGLGMGDVEQLVRPLSFGFRHPQRQYPSIKRKPLNWDAARIGGQGASSIGMAIPGPIGQRPRSLSEMSGVSDVSSDAEGRYQDARSNQTSREGIIS</sequence>